<dbReference type="PANTHER" id="PTHR43085">
    <property type="entry name" value="HEXOKINASE FAMILY MEMBER"/>
    <property type="match status" value="1"/>
</dbReference>
<keyword evidence="6" id="KW-1185">Reference proteome</keyword>
<evidence type="ECO:0000313" key="5">
    <source>
        <dbReference type="EMBL" id="MFC3674441.1"/>
    </source>
</evidence>
<gene>
    <name evidence="5" type="ORF">ACFOOQ_02735</name>
</gene>
<evidence type="ECO:0000313" key="6">
    <source>
        <dbReference type="Proteomes" id="UP001595711"/>
    </source>
</evidence>
<dbReference type="Proteomes" id="UP001595711">
    <property type="component" value="Unassembled WGS sequence"/>
</dbReference>
<dbReference type="InterPro" id="IPR011611">
    <property type="entry name" value="PfkB_dom"/>
</dbReference>
<proteinExistence type="inferred from homology"/>
<feature type="domain" description="Carbohydrate kinase PfkB" evidence="4">
    <location>
        <begin position="10"/>
        <end position="303"/>
    </location>
</feature>
<protein>
    <submittedName>
        <fullName evidence="5">Sugar kinase</fullName>
    </submittedName>
</protein>
<evidence type="ECO:0000256" key="3">
    <source>
        <dbReference type="ARBA" id="ARBA00022777"/>
    </source>
</evidence>
<dbReference type="InterPro" id="IPR029056">
    <property type="entry name" value="Ribokinase-like"/>
</dbReference>
<keyword evidence="3 5" id="KW-0418">Kinase</keyword>
<dbReference type="PANTHER" id="PTHR43085:SF15">
    <property type="entry name" value="2-DEHYDRO-3-DEOXYGLUCONOKINASE"/>
    <property type="match status" value="1"/>
</dbReference>
<sequence>MTHPPADRLDILCLGEAMVEFNQTGGADSEQYLRGFGGDTSNCAIAAARQGARTGYCTLVGSDPFGDLLLDLWRREQVDTAAVGRRADAATAVYFVTHSDAGHTFTYYRRDSAASRITPADLPGDLAARTRFLQASGISLAVSPGMRATVMAAIAAMRSGGGRVAFDTNLRLKLWPLDEARAAITAALRLSDIALPSLDDARGLTGLDEAAANIAWFRDLGVPLIALKCGGDGMLLADADGGTWRLPGHRVDSVDATGAGDCFDGAFLAELARGVKPLDAAVYANAAAALTTTGYGAVAPIPHRRDVESFLRETGGVTPQPA</sequence>
<evidence type="ECO:0000256" key="1">
    <source>
        <dbReference type="ARBA" id="ARBA00010688"/>
    </source>
</evidence>
<comment type="similarity">
    <text evidence="1">Belongs to the carbohydrate kinase PfkB family.</text>
</comment>
<dbReference type="InterPro" id="IPR050306">
    <property type="entry name" value="PfkB_Carbo_kinase"/>
</dbReference>
<evidence type="ECO:0000256" key="2">
    <source>
        <dbReference type="ARBA" id="ARBA00022679"/>
    </source>
</evidence>
<name>A0ABV7VAK6_9PROT</name>
<organism evidence="5 6">
    <name type="scientific">Ferrovibrio xuzhouensis</name>
    <dbReference type="NCBI Taxonomy" id="1576914"/>
    <lineage>
        <taxon>Bacteria</taxon>
        <taxon>Pseudomonadati</taxon>
        <taxon>Pseudomonadota</taxon>
        <taxon>Alphaproteobacteria</taxon>
        <taxon>Rhodospirillales</taxon>
        <taxon>Rhodospirillaceae</taxon>
        <taxon>Ferrovibrio</taxon>
    </lineage>
</organism>
<keyword evidence="2" id="KW-0808">Transferase</keyword>
<reference evidence="6" key="1">
    <citation type="journal article" date="2019" name="Int. J. Syst. Evol. Microbiol.">
        <title>The Global Catalogue of Microorganisms (GCM) 10K type strain sequencing project: providing services to taxonomists for standard genome sequencing and annotation.</title>
        <authorList>
            <consortium name="The Broad Institute Genomics Platform"/>
            <consortium name="The Broad Institute Genome Sequencing Center for Infectious Disease"/>
            <person name="Wu L."/>
            <person name="Ma J."/>
        </authorList>
    </citation>
    <scope>NUCLEOTIDE SEQUENCE [LARGE SCALE GENOMIC DNA]</scope>
    <source>
        <strain evidence="6">KCTC 42182</strain>
    </source>
</reference>
<dbReference type="SUPFAM" id="SSF53613">
    <property type="entry name" value="Ribokinase-like"/>
    <property type="match status" value="1"/>
</dbReference>
<evidence type="ECO:0000259" key="4">
    <source>
        <dbReference type="Pfam" id="PF00294"/>
    </source>
</evidence>
<dbReference type="RefSeq" id="WP_379721420.1">
    <property type="nucleotide sequence ID" value="NZ_JBHRYJ010000001.1"/>
</dbReference>
<dbReference type="GO" id="GO:0016301">
    <property type="term" value="F:kinase activity"/>
    <property type="evidence" value="ECO:0007669"/>
    <property type="project" value="UniProtKB-KW"/>
</dbReference>
<accession>A0ABV7VAK6</accession>
<dbReference type="Pfam" id="PF00294">
    <property type="entry name" value="PfkB"/>
    <property type="match status" value="1"/>
</dbReference>
<comment type="caution">
    <text evidence="5">The sequence shown here is derived from an EMBL/GenBank/DDBJ whole genome shotgun (WGS) entry which is preliminary data.</text>
</comment>
<dbReference type="Gene3D" id="3.40.1190.20">
    <property type="match status" value="1"/>
</dbReference>
<dbReference type="EMBL" id="JBHRYJ010000001">
    <property type="protein sequence ID" value="MFC3674441.1"/>
    <property type="molecule type" value="Genomic_DNA"/>
</dbReference>
<dbReference type="CDD" id="cd01166">
    <property type="entry name" value="KdgK"/>
    <property type="match status" value="1"/>
</dbReference>